<dbReference type="EMBL" id="CAKMRJ010002223">
    <property type="protein sequence ID" value="CAH1426165.1"/>
    <property type="molecule type" value="Genomic_DNA"/>
</dbReference>
<comment type="caution">
    <text evidence="18">The sequence shown here is derived from an EMBL/GenBank/DDBJ whole genome shotgun (WGS) entry which is preliminary data.</text>
</comment>
<keyword evidence="11 16" id="KW-1133">Transmembrane helix</keyword>
<dbReference type="PROSITE" id="PS50089">
    <property type="entry name" value="ZF_RING_2"/>
    <property type="match status" value="1"/>
</dbReference>
<dbReference type="CDD" id="cd16461">
    <property type="entry name" value="RING-H2_EL5-like"/>
    <property type="match status" value="1"/>
</dbReference>
<evidence type="ECO:0000256" key="4">
    <source>
        <dbReference type="ARBA" id="ARBA00012483"/>
    </source>
</evidence>
<dbReference type="AlphaFoldDB" id="A0AAU9MW42"/>
<feature type="compositionally biased region" description="Basic and acidic residues" evidence="15">
    <location>
        <begin position="257"/>
        <end position="270"/>
    </location>
</feature>
<proteinExistence type="inferred from homology"/>
<keyword evidence="7" id="KW-0479">Metal-binding</keyword>
<keyword evidence="12 16" id="KW-0472">Membrane</keyword>
<dbReference type="SMART" id="SM00184">
    <property type="entry name" value="RING"/>
    <property type="match status" value="1"/>
</dbReference>
<dbReference type="Gene3D" id="3.30.40.10">
    <property type="entry name" value="Zinc/RING finger domain, C3HC4 (zinc finger)"/>
    <property type="match status" value="1"/>
</dbReference>
<comment type="catalytic activity">
    <reaction evidence="1">
        <text>S-ubiquitinyl-[E2 ubiquitin-conjugating enzyme]-L-cysteine + [acceptor protein]-L-lysine = [E2 ubiquitin-conjugating enzyme]-L-cysteine + N(6)-ubiquitinyl-[acceptor protein]-L-lysine.</text>
        <dbReference type="EC" id="2.3.2.27"/>
    </reaction>
</comment>
<evidence type="ECO:0000256" key="14">
    <source>
        <dbReference type="PROSITE-ProRule" id="PRU00175"/>
    </source>
</evidence>
<dbReference type="PANTHER" id="PTHR46913">
    <property type="entry name" value="RING-H2 FINGER PROTEIN ATL16"/>
    <property type="match status" value="1"/>
</dbReference>
<sequence>MAAYNFHREILEEPANATEAEFCSIHCVSLQNPTGGCVAKCASICPYLCNISDSSLPPQSPPPLPTGGFILSTTPPKHHHSPLSLPLKISLVILVVTFSLFLLYTLYKFYTVWYRSRRRRSPPPSPENQETHGEFLDHDVLDHPIWYIRTIGLQPSVISAITVVKYSKTDGLIEDTNCSVCLSEFQEDETLRLLPKCNHAFHISCIDTWLRSHTNCPLCRAGIVKNTPNSSSDQNLDDSSRTEETQLAISIPEEVNGEERQSEVDRESSELRTGVVDEEEKGEMIGGSGTSDFLIMRRSVSLDDYAACRISSDVRNNYYSDRHEVQIQSVNGDLGFELIKVEQTANNRSTEENQRVVLQTEDQMIFKSALIS</sequence>
<feature type="transmembrane region" description="Helical" evidence="16">
    <location>
        <begin position="89"/>
        <end position="110"/>
    </location>
</feature>
<evidence type="ECO:0000313" key="19">
    <source>
        <dbReference type="Proteomes" id="UP001157418"/>
    </source>
</evidence>
<evidence type="ECO:0000256" key="2">
    <source>
        <dbReference type="ARBA" id="ARBA00004167"/>
    </source>
</evidence>
<comment type="pathway">
    <text evidence="3">Protein modification; protein ubiquitination.</text>
</comment>
<dbReference type="GO" id="GO:0016020">
    <property type="term" value="C:membrane"/>
    <property type="evidence" value="ECO:0007669"/>
    <property type="project" value="UniProtKB-SubCell"/>
</dbReference>
<evidence type="ECO:0000313" key="18">
    <source>
        <dbReference type="EMBL" id="CAH1426165.1"/>
    </source>
</evidence>
<dbReference type="SUPFAM" id="SSF57850">
    <property type="entry name" value="RING/U-box"/>
    <property type="match status" value="1"/>
</dbReference>
<evidence type="ECO:0000256" key="13">
    <source>
        <dbReference type="ARBA" id="ARBA00024209"/>
    </source>
</evidence>
<evidence type="ECO:0000256" key="9">
    <source>
        <dbReference type="ARBA" id="ARBA00022786"/>
    </source>
</evidence>
<protein>
    <recommendedName>
        <fullName evidence="4">RING-type E3 ubiquitin transferase</fullName>
        <ecNumber evidence="4">2.3.2.27</ecNumber>
    </recommendedName>
</protein>
<keyword evidence="9" id="KW-0833">Ubl conjugation pathway</keyword>
<keyword evidence="6 16" id="KW-0812">Transmembrane</keyword>
<gene>
    <name evidence="18" type="ORF">LVIROSA_LOCUS13257</name>
</gene>
<evidence type="ECO:0000256" key="6">
    <source>
        <dbReference type="ARBA" id="ARBA00022692"/>
    </source>
</evidence>
<keyword evidence="10" id="KW-0862">Zinc</keyword>
<evidence type="ECO:0000256" key="11">
    <source>
        <dbReference type="ARBA" id="ARBA00022989"/>
    </source>
</evidence>
<reference evidence="18 19" key="1">
    <citation type="submission" date="2022-01" db="EMBL/GenBank/DDBJ databases">
        <authorList>
            <person name="Xiong W."/>
            <person name="Schranz E."/>
        </authorList>
    </citation>
    <scope>NUCLEOTIDE SEQUENCE [LARGE SCALE GENOMIC DNA]</scope>
</reference>
<evidence type="ECO:0000256" key="16">
    <source>
        <dbReference type="SAM" id="Phobius"/>
    </source>
</evidence>
<dbReference type="EC" id="2.3.2.27" evidence="4"/>
<name>A0AAU9MW42_9ASTR</name>
<keyword evidence="5" id="KW-0808">Transferase</keyword>
<dbReference type="Pfam" id="PF13639">
    <property type="entry name" value="zf-RING_2"/>
    <property type="match status" value="1"/>
</dbReference>
<dbReference type="InterPro" id="IPR044600">
    <property type="entry name" value="ATL1/ATL16-like"/>
</dbReference>
<dbReference type="GO" id="GO:0016567">
    <property type="term" value="P:protein ubiquitination"/>
    <property type="evidence" value="ECO:0007669"/>
    <property type="project" value="InterPro"/>
</dbReference>
<dbReference type="Proteomes" id="UP001157418">
    <property type="component" value="Unassembled WGS sequence"/>
</dbReference>
<evidence type="ECO:0000256" key="15">
    <source>
        <dbReference type="SAM" id="MobiDB-lite"/>
    </source>
</evidence>
<evidence type="ECO:0000256" key="8">
    <source>
        <dbReference type="ARBA" id="ARBA00022771"/>
    </source>
</evidence>
<dbReference type="InterPro" id="IPR001841">
    <property type="entry name" value="Znf_RING"/>
</dbReference>
<keyword evidence="8 14" id="KW-0863">Zinc-finger</keyword>
<comment type="subcellular location">
    <subcellularLocation>
        <location evidence="2">Membrane</location>
        <topology evidence="2">Single-pass membrane protein</topology>
    </subcellularLocation>
</comment>
<dbReference type="PANTHER" id="PTHR46913:SF19">
    <property type="entry name" value="RING-TYPE E3 UBIQUITIN TRANSFERASE"/>
    <property type="match status" value="1"/>
</dbReference>
<evidence type="ECO:0000259" key="17">
    <source>
        <dbReference type="PROSITE" id="PS50089"/>
    </source>
</evidence>
<evidence type="ECO:0000256" key="1">
    <source>
        <dbReference type="ARBA" id="ARBA00000900"/>
    </source>
</evidence>
<comment type="similarity">
    <text evidence="13">Belongs to the RING-type zinc finger family. ATL subfamily.</text>
</comment>
<dbReference type="GO" id="GO:0008270">
    <property type="term" value="F:zinc ion binding"/>
    <property type="evidence" value="ECO:0007669"/>
    <property type="project" value="UniProtKB-KW"/>
</dbReference>
<feature type="domain" description="RING-type" evidence="17">
    <location>
        <begin position="178"/>
        <end position="220"/>
    </location>
</feature>
<dbReference type="FunFam" id="3.30.40.10:FF:000233">
    <property type="entry name" value="RING-H2 finger protein ATL54"/>
    <property type="match status" value="1"/>
</dbReference>
<dbReference type="GO" id="GO:0061630">
    <property type="term" value="F:ubiquitin protein ligase activity"/>
    <property type="evidence" value="ECO:0007669"/>
    <property type="project" value="UniProtKB-EC"/>
</dbReference>
<accession>A0AAU9MW42</accession>
<dbReference type="InterPro" id="IPR013083">
    <property type="entry name" value="Znf_RING/FYVE/PHD"/>
</dbReference>
<keyword evidence="19" id="KW-1185">Reference proteome</keyword>
<evidence type="ECO:0000256" key="12">
    <source>
        <dbReference type="ARBA" id="ARBA00023136"/>
    </source>
</evidence>
<feature type="region of interest" description="Disordered" evidence="15">
    <location>
        <begin position="254"/>
        <end position="274"/>
    </location>
</feature>
<evidence type="ECO:0000256" key="7">
    <source>
        <dbReference type="ARBA" id="ARBA00022723"/>
    </source>
</evidence>
<dbReference type="SMART" id="SM01197">
    <property type="entry name" value="FANCL_C"/>
    <property type="match status" value="1"/>
</dbReference>
<evidence type="ECO:0000256" key="10">
    <source>
        <dbReference type="ARBA" id="ARBA00022833"/>
    </source>
</evidence>
<evidence type="ECO:0000256" key="3">
    <source>
        <dbReference type="ARBA" id="ARBA00004906"/>
    </source>
</evidence>
<organism evidence="18 19">
    <name type="scientific">Lactuca virosa</name>
    <dbReference type="NCBI Taxonomy" id="75947"/>
    <lineage>
        <taxon>Eukaryota</taxon>
        <taxon>Viridiplantae</taxon>
        <taxon>Streptophyta</taxon>
        <taxon>Embryophyta</taxon>
        <taxon>Tracheophyta</taxon>
        <taxon>Spermatophyta</taxon>
        <taxon>Magnoliopsida</taxon>
        <taxon>eudicotyledons</taxon>
        <taxon>Gunneridae</taxon>
        <taxon>Pentapetalae</taxon>
        <taxon>asterids</taxon>
        <taxon>campanulids</taxon>
        <taxon>Asterales</taxon>
        <taxon>Asteraceae</taxon>
        <taxon>Cichorioideae</taxon>
        <taxon>Cichorieae</taxon>
        <taxon>Lactucinae</taxon>
        <taxon>Lactuca</taxon>
    </lineage>
</organism>
<evidence type="ECO:0000256" key="5">
    <source>
        <dbReference type="ARBA" id="ARBA00022679"/>
    </source>
</evidence>